<reference evidence="2" key="1">
    <citation type="submission" date="2022-12" db="EMBL/GenBank/DDBJ databases">
        <authorList>
            <person name="Brejova B."/>
        </authorList>
    </citation>
    <scope>NUCLEOTIDE SEQUENCE</scope>
</reference>
<dbReference type="InterPro" id="IPR007138">
    <property type="entry name" value="ABM_dom"/>
</dbReference>
<protein>
    <recommendedName>
        <fullName evidence="1">ABM domain-containing protein</fullName>
    </recommendedName>
</protein>
<keyword evidence="3" id="KW-1185">Reference proteome</keyword>
<dbReference type="PANTHER" id="PTHR37811:SF2">
    <property type="entry name" value="ABM DOMAIN-CONTAINING PROTEIN"/>
    <property type="match status" value="1"/>
</dbReference>
<comment type="caution">
    <text evidence="2">The sequence shown here is derived from an EMBL/GenBank/DDBJ whole genome shotgun (WGS) entry which is preliminary data.</text>
</comment>
<dbReference type="OrthoDB" id="10263341at2759"/>
<accession>A0A9W4TTT8</accession>
<dbReference type="EMBL" id="CANTUO010000001">
    <property type="protein sequence ID" value="CAI5755527.1"/>
    <property type="molecule type" value="Genomic_DNA"/>
</dbReference>
<sequence length="107" mass="12321">MFAKTPSPPYYMVSFTSTTNSNISSDYEIVADRMVELAKQQPGYLGHESARDASGFGITISFWKDRISISNWKKNCEHQIAQERGKSEFYSHFETRIAKVEHEYSNN</sequence>
<name>A0A9W4TTT8_9ASCO</name>
<dbReference type="PANTHER" id="PTHR37811">
    <property type="entry name" value="BLL5343 PROTEIN"/>
    <property type="match status" value="1"/>
</dbReference>
<evidence type="ECO:0000313" key="3">
    <source>
        <dbReference type="Proteomes" id="UP001152885"/>
    </source>
</evidence>
<dbReference type="Gene3D" id="3.30.70.100">
    <property type="match status" value="1"/>
</dbReference>
<dbReference type="InterPro" id="IPR011008">
    <property type="entry name" value="Dimeric_a/b-barrel"/>
</dbReference>
<dbReference type="Proteomes" id="UP001152885">
    <property type="component" value="Unassembled WGS sequence"/>
</dbReference>
<proteinExistence type="predicted"/>
<dbReference type="SUPFAM" id="SSF54909">
    <property type="entry name" value="Dimeric alpha+beta barrel"/>
    <property type="match status" value="1"/>
</dbReference>
<gene>
    <name evidence="2" type="ORF">CANVERA_P0043</name>
</gene>
<feature type="domain" description="ABM" evidence="1">
    <location>
        <begin position="28"/>
        <end position="83"/>
    </location>
</feature>
<organism evidence="2 3">
    <name type="scientific">Candida verbasci</name>
    <dbReference type="NCBI Taxonomy" id="1227364"/>
    <lineage>
        <taxon>Eukaryota</taxon>
        <taxon>Fungi</taxon>
        <taxon>Dikarya</taxon>
        <taxon>Ascomycota</taxon>
        <taxon>Saccharomycotina</taxon>
        <taxon>Pichiomycetes</taxon>
        <taxon>Debaryomycetaceae</taxon>
        <taxon>Candida/Lodderomyces clade</taxon>
        <taxon>Candida</taxon>
    </lineage>
</organism>
<evidence type="ECO:0000313" key="2">
    <source>
        <dbReference type="EMBL" id="CAI5755527.1"/>
    </source>
</evidence>
<dbReference type="InterPro" id="IPR052936">
    <property type="entry name" value="Jasmonate_Hydroxylase-like"/>
</dbReference>
<dbReference type="AlphaFoldDB" id="A0A9W4TTT8"/>
<dbReference type="Pfam" id="PF03992">
    <property type="entry name" value="ABM"/>
    <property type="match status" value="1"/>
</dbReference>
<evidence type="ECO:0000259" key="1">
    <source>
        <dbReference type="Pfam" id="PF03992"/>
    </source>
</evidence>